<organism evidence="1 2">
    <name type="scientific">Shewanella polaris</name>
    <dbReference type="NCBI Taxonomy" id="2588449"/>
    <lineage>
        <taxon>Bacteria</taxon>
        <taxon>Pseudomonadati</taxon>
        <taxon>Pseudomonadota</taxon>
        <taxon>Gammaproteobacteria</taxon>
        <taxon>Alteromonadales</taxon>
        <taxon>Shewanellaceae</taxon>
        <taxon>Shewanella</taxon>
    </lineage>
</organism>
<accession>A0A4Y5YII1</accession>
<protein>
    <submittedName>
        <fullName evidence="1">Uncharacterized protein</fullName>
    </submittedName>
</protein>
<dbReference type="EMBL" id="CP041036">
    <property type="protein sequence ID" value="QDE32395.1"/>
    <property type="molecule type" value="Genomic_DNA"/>
</dbReference>
<evidence type="ECO:0000313" key="2">
    <source>
        <dbReference type="Proteomes" id="UP000319809"/>
    </source>
</evidence>
<proteinExistence type="predicted"/>
<dbReference type="AlphaFoldDB" id="A0A4Y5YII1"/>
<dbReference type="Proteomes" id="UP000319809">
    <property type="component" value="Chromosome"/>
</dbReference>
<dbReference type="KEGG" id="spol:FH971_16345"/>
<sequence>MESLLRNTFNNMIQEYEVIFESYYPSHHSTGFMEANQVHLFAKSLCNLQSDAFSWFEAPLKKVGRSYPRIDAVIFIPGLEAVVFIEAKRINNPNAKVNEIYKDIDRLLIDNNRNHIMAKVKFDIKHQYIVYLADVWLETKNKKSIPYWWCSKEKPDGILDRVSSRYKDTQTFVERMQSVGVNWNIKNQHIHEFRMVENYCLMFGIHKI</sequence>
<dbReference type="RefSeq" id="WP_140235036.1">
    <property type="nucleotide sequence ID" value="NZ_CP041036.1"/>
</dbReference>
<gene>
    <name evidence="1" type="ORF">FH971_16345</name>
</gene>
<reference evidence="1 2" key="1">
    <citation type="submission" date="2019-06" db="EMBL/GenBank/DDBJ databases">
        <title>The genome of Shewanella sp. SM1901.</title>
        <authorList>
            <person name="Cha Q."/>
        </authorList>
    </citation>
    <scope>NUCLEOTIDE SEQUENCE [LARGE SCALE GENOMIC DNA]</scope>
    <source>
        <strain evidence="1 2">SM1901</strain>
    </source>
</reference>
<name>A0A4Y5YII1_9GAMM</name>
<keyword evidence="2" id="KW-1185">Reference proteome</keyword>
<evidence type="ECO:0000313" key="1">
    <source>
        <dbReference type="EMBL" id="QDE32395.1"/>
    </source>
</evidence>